<dbReference type="Gene3D" id="2.30.110.10">
    <property type="entry name" value="Electron Transport, Fmn-binding Protein, Chain A"/>
    <property type="match status" value="1"/>
</dbReference>
<evidence type="ECO:0000313" key="2">
    <source>
        <dbReference type="Proteomes" id="UP000238701"/>
    </source>
</evidence>
<reference evidence="2" key="1">
    <citation type="submission" date="2018-02" db="EMBL/GenBank/DDBJ databases">
        <authorList>
            <person name="Hausmann B."/>
        </authorList>
    </citation>
    <scope>NUCLEOTIDE SEQUENCE [LARGE SCALE GENOMIC DNA]</scope>
    <source>
        <strain evidence="2">Peat soil MAG SbA1</strain>
    </source>
</reference>
<dbReference type="InterPro" id="IPR012349">
    <property type="entry name" value="Split_barrel_FMN-bd"/>
</dbReference>
<dbReference type="PANTHER" id="PTHR34071:SF2">
    <property type="entry name" value="FLAVIN-NUCLEOTIDE-BINDING PROTEIN"/>
    <property type="match status" value="1"/>
</dbReference>
<gene>
    <name evidence="1" type="ORF">SBA1_700005</name>
</gene>
<dbReference type="PANTHER" id="PTHR34071">
    <property type="entry name" value="5-NITROIMIDAZOLE ANTIBIOTICS RESISTANCE PROTEIN, NIMA-FAMILY-RELATED PROTEIN-RELATED"/>
    <property type="match status" value="1"/>
</dbReference>
<evidence type="ECO:0000313" key="1">
    <source>
        <dbReference type="EMBL" id="SPF47012.1"/>
    </source>
</evidence>
<name>A0A2U3L529_9BACT</name>
<dbReference type="InterPro" id="IPR024747">
    <property type="entry name" value="Pyridox_Oxase-rel"/>
</dbReference>
<dbReference type="SUPFAM" id="SSF50475">
    <property type="entry name" value="FMN-binding split barrel"/>
    <property type="match status" value="1"/>
</dbReference>
<dbReference type="EMBL" id="OMOD01000167">
    <property type="protein sequence ID" value="SPF47012.1"/>
    <property type="molecule type" value="Genomic_DNA"/>
</dbReference>
<accession>A0A2U3L529</accession>
<dbReference type="Pfam" id="PF12900">
    <property type="entry name" value="Pyridox_ox_2"/>
    <property type="match status" value="1"/>
</dbReference>
<protein>
    <recommendedName>
        <fullName evidence="3">Pyridoxamine 5'-phosphate oxidase family protein</fullName>
    </recommendedName>
</protein>
<organism evidence="1 2">
    <name type="scientific">Candidatus Sulfotelmatobacter kueseliae</name>
    <dbReference type="NCBI Taxonomy" id="2042962"/>
    <lineage>
        <taxon>Bacteria</taxon>
        <taxon>Pseudomonadati</taxon>
        <taxon>Acidobacteriota</taxon>
        <taxon>Terriglobia</taxon>
        <taxon>Terriglobales</taxon>
        <taxon>Candidatus Korobacteraceae</taxon>
        <taxon>Candidatus Sulfotelmatobacter</taxon>
    </lineage>
</organism>
<dbReference type="AlphaFoldDB" id="A0A2U3L529"/>
<dbReference type="Proteomes" id="UP000238701">
    <property type="component" value="Unassembled WGS sequence"/>
</dbReference>
<sequence length="219" mass="24486">MPEMQMPAARTRVVREPDRAVYDREAVCRILDEGFLCHVGFVADGQPFVVPTSYGRKGASLYIHGSAASRMLRHMREGVPVCITVTLVDGLVLARSVFNHSMNYRSVVILGKAALVEDPEEKLAALRTLSEHILPGRWDEARQPNERELKATSVLRVPIEEFSAKVRTGPPVDDAEDYSFPTWAGVIPLEMKAGAPIDDPHHKPQRTVPEYVKRYSRKG</sequence>
<proteinExistence type="predicted"/>
<dbReference type="OrthoDB" id="116031at2"/>
<evidence type="ECO:0008006" key="3">
    <source>
        <dbReference type="Google" id="ProtNLM"/>
    </source>
</evidence>